<dbReference type="GeneID" id="106818256"/>
<evidence type="ECO:0000256" key="3">
    <source>
        <dbReference type="ARBA" id="ARBA00022490"/>
    </source>
</evidence>
<keyword evidence="6" id="KW-0456">Lyase</keyword>
<dbReference type="Pfam" id="PF07701">
    <property type="entry name" value="HNOBA"/>
    <property type="match status" value="1"/>
</dbReference>
<dbReference type="PROSITE" id="PS50125">
    <property type="entry name" value="GUANYLATE_CYCLASE_2"/>
    <property type="match status" value="1"/>
</dbReference>
<dbReference type="Gene3D" id="3.30.70.1230">
    <property type="entry name" value="Nucleotide cyclase"/>
    <property type="match status" value="1"/>
</dbReference>
<feature type="domain" description="Guanylate cyclase" evidence="8">
    <location>
        <begin position="414"/>
        <end position="544"/>
    </location>
</feature>
<proteinExistence type="predicted"/>
<keyword evidence="9" id="KW-1185">Reference proteome</keyword>
<dbReference type="SUPFAM" id="SSF55073">
    <property type="entry name" value="Nucleotide cyclase"/>
    <property type="match status" value="1"/>
</dbReference>
<dbReference type="InterPro" id="IPR011645">
    <property type="entry name" value="HNOB_dom_associated"/>
</dbReference>
<keyword evidence="7" id="KW-0141">cGMP biosynthesis</keyword>
<dbReference type="PANTHER" id="PTHR45655">
    <property type="entry name" value="GUANYLATE CYCLASE SOLUBLE SUBUNIT BETA-2"/>
    <property type="match status" value="1"/>
</dbReference>
<evidence type="ECO:0000259" key="8">
    <source>
        <dbReference type="PROSITE" id="PS50125"/>
    </source>
</evidence>
<dbReference type="InterPro" id="IPR038158">
    <property type="entry name" value="H-NOX_domain_sf"/>
</dbReference>
<dbReference type="InterPro" id="IPR011644">
    <property type="entry name" value="Heme_NO-bd"/>
</dbReference>
<dbReference type="InterPro" id="IPR001054">
    <property type="entry name" value="A/G_cyclase"/>
</dbReference>
<keyword evidence="3" id="KW-0963">Cytoplasm</keyword>
<dbReference type="SMART" id="SM00044">
    <property type="entry name" value="CYCc"/>
    <property type="match status" value="1"/>
</dbReference>
<keyword evidence="5" id="KW-0342">GTP-binding</keyword>
<organism evidence="9 10">
    <name type="scientific">Priapulus caudatus</name>
    <name type="common">Priapulid worm</name>
    <dbReference type="NCBI Taxonomy" id="37621"/>
    <lineage>
        <taxon>Eukaryota</taxon>
        <taxon>Metazoa</taxon>
        <taxon>Ecdysozoa</taxon>
        <taxon>Scalidophora</taxon>
        <taxon>Priapulida</taxon>
        <taxon>Priapulimorpha</taxon>
        <taxon>Priapulimorphida</taxon>
        <taxon>Priapulidae</taxon>
        <taxon>Priapulus</taxon>
    </lineage>
</organism>
<evidence type="ECO:0000256" key="4">
    <source>
        <dbReference type="ARBA" id="ARBA00022741"/>
    </source>
</evidence>
<dbReference type="CDD" id="cd07302">
    <property type="entry name" value="CHD"/>
    <property type="match status" value="1"/>
</dbReference>
<reference evidence="10" key="1">
    <citation type="submission" date="2025-08" db="UniProtKB">
        <authorList>
            <consortium name="RefSeq"/>
        </authorList>
    </citation>
    <scope>IDENTIFICATION</scope>
</reference>
<dbReference type="Proteomes" id="UP000695022">
    <property type="component" value="Unplaced"/>
</dbReference>
<dbReference type="InterPro" id="IPR029787">
    <property type="entry name" value="Nucleotide_cyclase"/>
</dbReference>
<evidence type="ECO:0000256" key="5">
    <source>
        <dbReference type="ARBA" id="ARBA00023134"/>
    </source>
</evidence>
<dbReference type="EC" id="4.6.1.2" evidence="2"/>
<gene>
    <name evidence="10" type="primary">LOC106818256</name>
</gene>
<evidence type="ECO:0000256" key="1">
    <source>
        <dbReference type="ARBA" id="ARBA00004496"/>
    </source>
</evidence>
<dbReference type="RefSeq" id="XP_014678463.1">
    <property type="nucleotide sequence ID" value="XM_014822977.1"/>
</dbReference>
<evidence type="ECO:0000313" key="9">
    <source>
        <dbReference type="Proteomes" id="UP000695022"/>
    </source>
</evidence>
<dbReference type="InterPro" id="IPR024096">
    <property type="entry name" value="NO_sig/Golgi_transp_ligand-bd"/>
</dbReference>
<dbReference type="Gene3D" id="6.10.250.780">
    <property type="match status" value="1"/>
</dbReference>
<dbReference type="Gene3D" id="3.30.450.260">
    <property type="entry name" value="Haem NO binding associated domain"/>
    <property type="match status" value="1"/>
</dbReference>
<evidence type="ECO:0000256" key="6">
    <source>
        <dbReference type="ARBA" id="ARBA00023239"/>
    </source>
</evidence>
<sequence length="549" mass="61320">MANAKCGVDKGGAFLTHKIYPESESFQLIITTAEVAGLSLEVALEAFGEHFVAYCQEMGYGNILRVLGSNLREYMNNLDTLHDHLELQYKGMDAPSFRCVEENDGSLLLHYYSNRQGLYPIVRGIVRYVGQEFFGQQVVANLDTDISDTSDHVVLRITTEGMDVDVMADALNLNSLSTKDSLLSNPSPKAAKSLLAVDTFSRAFPFHIIFNRDLEIIQAGRVVLRGLVAYKQQHGRLLLPDMFDIVRPRVECDFTAFIDHTHAVFVAASKRDVFDFGGRARRASATPEEGGAEVETLRLKGQMIYMEENDCMAFLCSPRVRSLEELAQHGLHLSDIPCHDKTRTMVLMSHERRGERSLMDRLEEASISLQVLHAQLNQEKERTVEVLMEILPSNIVASLLENKSVDAEQYDMVSILYSDVMGFTAMCANPLVRPIDVVHMCDKMYSYFDTLAITNNIYKVETIGDAYVAVSALPVYTDTHADQMVAMGLGMIQATKTIMSPAEKTPIRIRVGIHSGPTTAGVVGSKMPRYCLFGSTNTVANTWKWWTRT</sequence>
<keyword evidence="4" id="KW-0547">Nucleotide-binding</keyword>
<dbReference type="InterPro" id="IPR042463">
    <property type="entry name" value="HNOB_dom_associated_sf"/>
</dbReference>
<dbReference type="Pfam" id="PF00211">
    <property type="entry name" value="Guanylate_cyc"/>
    <property type="match status" value="1"/>
</dbReference>
<evidence type="ECO:0000256" key="2">
    <source>
        <dbReference type="ARBA" id="ARBA00012202"/>
    </source>
</evidence>
<name>A0ABM1F1Z2_PRICU</name>
<evidence type="ECO:0000313" key="10">
    <source>
        <dbReference type="RefSeq" id="XP_014678463.1"/>
    </source>
</evidence>
<dbReference type="Gene3D" id="3.90.1520.10">
    <property type="entry name" value="H-NOX domain"/>
    <property type="match status" value="1"/>
</dbReference>
<dbReference type="SUPFAM" id="SSF111126">
    <property type="entry name" value="Ligand-binding domain in the NO signalling and Golgi transport"/>
    <property type="match status" value="1"/>
</dbReference>
<dbReference type="Pfam" id="PF07700">
    <property type="entry name" value="HNOB"/>
    <property type="match status" value="1"/>
</dbReference>
<comment type="subcellular location">
    <subcellularLocation>
        <location evidence="1">Cytoplasm</location>
    </subcellularLocation>
</comment>
<evidence type="ECO:0000256" key="7">
    <source>
        <dbReference type="ARBA" id="ARBA00023293"/>
    </source>
</evidence>
<accession>A0ABM1F1Z2</accession>
<dbReference type="PANTHER" id="PTHR45655:SF13">
    <property type="entry name" value="SOLUBLE GUANYLATE CYCLASE GCY-32-RELATED"/>
    <property type="match status" value="1"/>
</dbReference>
<protein>
    <recommendedName>
        <fullName evidence="2">guanylate cyclase</fullName>
        <ecNumber evidence="2">4.6.1.2</ecNumber>
    </recommendedName>
</protein>